<comment type="caution">
    <text evidence="1">The sequence shown here is derived from an EMBL/GenBank/DDBJ whole genome shotgun (WGS) entry which is preliminary data.</text>
</comment>
<protein>
    <submittedName>
        <fullName evidence="1">Uncharacterized protein</fullName>
    </submittedName>
</protein>
<dbReference type="AlphaFoldDB" id="A0A9Q1ELF3"/>
<evidence type="ECO:0000313" key="1">
    <source>
        <dbReference type="EMBL" id="KAJ8341006.1"/>
    </source>
</evidence>
<dbReference type="Proteomes" id="UP001152622">
    <property type="component" value="Chromosome 15"/>
</dbReference>
<proteinExistence type="predicted"/>
<gene>
    <name evidence="1" type="ORF">SKAU_G00332970</name>
</gene>
<evidence type="ECO:0000313" key="2">
    <source>
        <dbReference type="Proteomes" id="UP001152622"/>
    </source>
</evidence>
<organism evidence="1 2">
    <name type="scientific">Synaphobranchus kaupii</name>
    <name type="common">Kaup's arrowtooth eel</name>
    <dbReference type="NCBI Taxonomy" id="118154"/>
    <lineage>
        <taxon>Eukaryota</taxon>
        <taxon>Metazoa</taxon>
        <taxon>Chordata</taxon>
        <taxon>Craniata</taxon>
        <taxon>Vertebrata</taxon>
        <taxon>Euteleostomi</taxon>
        <taxon>Actinopterygii</taxon>
        <taxon>Neopterygii</taxon>
        <taxon>Teleostei</taxon>
        <taxon>Anguilliformes</taxon>
        <taxon>Synaphobranchidae</taxon>
        <taxon>Synaphobranchus</taxon>
    </lineage>
</organism>
<name>A0A9Q1ELF3_SYNKA</name>
<sequence>MAVTYPCSTLAVGDVSERVALQPSNQAAPAASAILRHRLRIHARGNVISFLTGVHGGGGGHREVRGRRGEDVSGVLAPSPATEAPVCAADPVPNRHSSLCLIITGVLVNMLKKEKKKVLDAATQLASVTSGHTAIPECPAAAPRPRHLSLP</sequence>
<dbReference type="EMBL" id="JAINUF010000015">
    <property type="protein sequence ID" value="KAJ8341006.1"/>
    <property type="molecule type" value="Genomic_DNA"/>
</dbReference>
<keyword evidence="2" id="KW-1185">Reference proteome</keyword>
<accession>A0A9Q1ELF3</accession>
<reference evidence="1" key="1">
    <citation type="journal article" date="2023" name="Science">
        <title>Genome structures resolve the early diversification of teleost fishes.</title>
        <authorList>
            <person name="Parey E."/>
            <person name="Louis A."/>
            <person name="Montfort J."/>
            <person name="Bouchez O."/>
            <person name="Roques C."/>
            <person name="Iampietro C."/>
            <person name="Lluch J."/>
            <person name="Castinel A."/>
            <person name="Donnadieu C."/>
            <person name="Desvignes T."/>
            <person name="Floi Bucao C."/>
            <person name="Jouanno E."/>
            <person name="Wen M."/>
            <person name="Mejri S."/>
            <person name="Dirks R."/>
            <person name="Jansen H."/>
            <person name="Henkel C."/>
            <person name="Chen W.J."/>
            <person name="Zahm M."/>
            <person name="Cabau C."/>
            <person name="Klopp C."/>
            <person name="Thompson A.W."/>
            <person name="Robinson-Rechavi M."/>
            <person name="Braasch I."/>
            <person name="Lecointre G."/>
            <person name="Bobe J."/>
            <person name="Postlethwait J.H."/>
            <person name="Berthelot C."/>
            <person name="Roest Crollius H."/>
            <person name="Guiguen Y."/>
        </authorList>
    </citation>
    <scope>NUCLEOTIDE SEQUENCE</scope>
    <source>
        <strain evidence="1">WJC10195</strain>
    </source>
</reference>